<evidence type="ECO:0000256" key="1">
    <source>
        <dbReference type="SAM" id="Phobius"/>
    </source>
</evidence>
<keyword evidence="1" id="KW-0812">Transmembrane</keyword>
<reference evidence="2 3" key="1">
    <citation type="journal article" date="2019" name="Int. J. Syst. Evol. Microbiol.">
        <title>The Global Catalogue of Microorganisms (GCM) 10K type strain sequencing project: providing services to taxonomists for standard genome sequencing and annotation.</title>
        <authorList>
            <consortium name="The Broad Institute Genomics Platform"/>
            <consortium name="The Broad Institute Genome Sequencing Center for Infectious Disease"/>
            <person name="Wu L."/>
            <person name="Ma J."/>
        </authorList>
    </citation>
    <scope>NUCLEOTIDE SEQUENCE [LARGE SCALE GENOMIC DNA]</scope>
    <source>
        <strain evidence="2 3">JCM 16114</strain>
    </source>
</reference>
<dbReference type="EMBL" id="BAAAQX010000022">
    <property type="protein sequence ID" value="GAA2211796.1"/>
    <property type="molecule type" value="Genomic_DNA"/>
</dbReference>
<sequence>MTRLRDALDGIAAEAPQADLLDAAIAGHRRRRRTTMALAAAATAVVIGATGAVAALPWRPAALPAAPAAPAVVPDLPEGAVGVLSHAYQTPCTRAGDGGFDCDDRAWRVVTAAGKTYRMPQAVVRTARDREAPVALSRDGRKLAYYSGRLQAYVVRDMVTGAEATGPRLPEEQIEIGAMLVVSDDGRHLVFDPREGTRYPGRLIDMRTGKQTTINGKYEPVAVKDGVVELVRYVKTDLWFMPVTGGGEPVRFDGRFIGFSELGPDGRTVLALNHEHVKRATPTITVLDVKTGRAVREVAVTGLSKARGVVFPTIWRDGAEVVVKYHGRSGWETYSVDVRTGKARLLTRHGNKIQSLVLPGEAGL</sequence>
<keyword evidence="1" id="KW-1133">Transmembrane helix</keyword>
<dbReference type="SUPFAM" id="SSF82171">
    <property type="entry name" value="DPP6 N-terminal domain-like"/>
    <property type="match status" value="1"/>
</dbReference>
<keyword evidence="3" id="KW-1185">Reference proteome</keyword>
<keyword evidence="1" id="KW-0472">Membrane</keyword>
<proteinExistence type="predicted"/>
<feature type="transmembrane region" description="Helical" evidence="1">
    <location>
        <begin position="37"/>
        <end position="58"/>
    </location>
</feature>
<dbReference type="InterPro" id="IPR011042">
    <property type="entry name" value="6-blade_b-propeller_TolB-like"/>
</dbReference>
<dbReference type="Gene3D" id="2.120.10.30">
    <property type="entry name" value="TolB, C-terminal domain"/>
    <property type="match status" value="1"/>
</dbReference>
<protein>
    <submittedName>
        <fullName evidence="2">Uncharacterized protein</fullName>
    </submittedName>
</protein>
<dbReference type="Proteomes" id="UP001499843">
    <property type="component" value="Unassembled WGS sequence"/>
</dbReference>
<name>A0ABN3CQU5_9ACTN</name>
<gene>
    <name evidence="2" type="ORF">GCM10009850_072560</name>
</gene>
<organism evidence="2 3">
    <name type="scientific">Nonomuraea monospora</name>
    <dbReference type="NCBI Taxonomy" id="568818"/>
    <lineage>
        <taxon>Bacteria</taxon>
        <taxon>Bacillati</taxon>
        <taxon>Actinomycetota</taxon>
        <taxon>Actinomycetes</taxon>
        <taxon>Streptosporangiales</taxon>
        <taxon>Streptosporangiaceae</taxon>
        <taxon>Nonomuraea</taxon>
    </lineage>
</organism>
<dbReference type="RefSeq" id="WP_344485059.1">
    <property type="nucleotide sequence ID" value="NZ_BAAAQX010000022.1"/>
</dbReference>
<accession>A0ABN3CQU5</accession>
<evidence type="ECO:0000313" key="2">
    <source>
        <dbReference type="EMBL" id="GAA2211796.1"/>
    </source>
</evidence>
<evidence type="ECO:0000313" key="3">
    <source>
        <dbReference type="Proteomes" id="UP001499843"/>
    </source>
</evidence>
<comment type="caution">
    <text evidence="2">The sequence shown here is derived from an EMBL/GenBank/DDBJ whole genome shotgun (WGS) entry which is preliminary data.</text>
</comment>